<organism evidence="2 3">
    <name type="scientific">Amycolatopsis cihanbeyliensis</name>
    <dbReference type="NCBI Taxonomy" id="1128664"/>
    <lineage>
        <taxon>Bacteria</taxon>
        <taxon>Bacillati</taxon>
        <taxon>Actinomycetota</taxon>
        <taxon>Actinomycetes</taxon>
        <taxon>Pseudonocardiales</taxon>
        <taxon>Pseudonocardiaceae</taxon>
        <taxon>Amycolatopsis</taxon>
    </lineage>
</organism>
<evidence type="ECO:0000259" key="1">
    <source>
        <dbReference type="PROSITE" id="PS51704"/>
    </source>
</evidence>
<dbReference type="PANTHER" id="PTHR43805:SF1">
    <property type="entry name" value="GP-PDE DOMAIN-CONTAINING PROTEIN"/>
    <property type="match status" value="1"/>
</dbReference>
<name>A0A542DC91_AMYCI</name>
<comment type="caution">
    <text evidence="2">The sequence shown here is derived from an EMBL/GenBank/DDBJ whole genome shotgun (WGS) entry which is preliminary data.</text>
</comment>
<dbReference type="GO" id="GO:0008081">
    <property type="term" value="F:phosphoric diester hydrolase activity"/>
    <property type="evidence" value="ECO:0007669"/>
    <property type="project" value="InterPro"/>
</dbReference>
<dbReference type="EMBL" id="VFML01000001">
    <property type="protein sequence ID" value="TQJ00675.1"/>
    <property type="molecule type" value="Genomic_DNA"/>
</dbReference>
<gene>
    <name evidence="2" type="ORF">FB471_0319</name>
</gene>
<dbReference type="Proteomes" id="UP000320876">
    <property type="component" value="Unassembled WGS sequence"/>
</dbReference>
<dbReference type="PANTHER" id="PTHR43805">
    <property type="entry name" value="GLYCEROPHOSPHORYL DIESTER PHOSPHODIESTERASE"/>
    <property type="match status" value="1"/>
</dbReference>
<feature type="domain" description="GP-PDE" evidence="1">
    <location>
        <begin position="19"/>
        <end position="257"/>
    </location>
</feature>
<reference evidence="2 3" key="1">
    <citation type="submission" date="2019-06" db="EMBL/GenBank/DDBJ databases">
        <title>Sequencing the genomes of 1000 actinobacteria strains.</title>
        <authorList>
            <person name="Klenk H.-P."/>
        </authorList>
    </citation>
    <scope>NUCLEOTIDE SEQUENCE [LARGE SCALE GENOMIC DNA]</scope>
    <source>
        <strain evidence="2 3">DSM 45679</strain>
    </source>
</reference>
<dbReference type="InterPro" id="IPR030395">
    <property type="entry name" value="GP_PDE_dom"/>
</dbReference>
<dbReference type="SUPFAM" id="SSF51695">
    <property type="entry name" value="PLC-like phosphodiesterases"/>
    <property type="match status" value="1"/>
</dbReference>
<keyword evidence="3" id="KW-1185">Reference proteome</keyword>
<dbReference type="AlphaFoldDB" id="A0A542DC91"/>
<sequence length="266" mass="29101">MQTGEVLTKKHPYLAAPFPRAFAHRGWHLGELAGLENSLPAFQRAHAEGYRYLETDVHATSDGVVVVHHDELLDRTTDGTGPIGKQTWAQVRGAKIGGTAPISRLEDLLEELPDAAFNIDVKSDAAVEPFLRTIERTGAYQRIAAASFSEARLARIRRSAGPRLLTSMGPRSAAVLWANGWLPFLKLGFLSQGAMAQVPVRQGLLTIVDQAFLRAAGRAGVEVHTWTINAVEQMRKLLDLGVHGIVTDRPDLLRDVLIERGTWHGG</sequence>
<proteinExistence type="predicted"/>
<dbReference type="CDD" id="cd08561">
    <property type="entry name" value="GDPD_cytoplasmic_ScUgpQ2_like"/>
    <property type="match status" value="1"/>
</dbReference>
<dbReference type="Gene3D" id="3.20.20.190">
    <property type="entry name" value="Phosphatidylinositol (PI) phosphodiesterase"/>
    <property type="match status" value="1"/>
</dbReference>
<evidence type="ECO:0000313" key="3">
    <source>
        <dbReference type="Proteomes" id="UP000320876"/>
    </source>
</evidence>
<dbReference type="PROSITE" id="PS51704">
    <property type="entry name" value="GP_PDE"/>
    <property type="match status" value="1"/>
</dbReference>
<dbReference type="Pfam" id="PF03009">
    <property type="entry name" value="GDPD"/>
    <property type="match status" value="1"/>
</dbReference>
<evidence type="ECO:0000313" key="2">
    <source>
        <dbReference type="EMBL" id="TQJ00675.1"/>
    </source>
</evidence>
<accession>A0A542DC91</accession>
<protein>
    <submittedName>
        <fullName evidence="2">Glycerophosphoryl diester phosphodiesterase</fullName>
    </submittedName>
</protein>
<dbReference type="GO" id="GO:0006629">
    <property type="term" value="P:lipid metabolic process"/>
    <property type="evidence" value="ECO:0007669"/>
    <property type="project" value="InterPro"/>
</dbReference>
<dbReference type="InterPro" id="IPR017946">
    <property type="entry name" value="PLC-like_Pdiesterase_TIM-brl"/>
</dbReference>